<evidence type="ECO:0000256" key="1">
    <source>
        <dbReference type="ARBA" id="ARBA00001974"/>
    </source>
</evidence>
<accession>A0A6A6CSA6</accession>
<gene>
    <name evidence="6" type="ORF">M409DRAFT_21077</name>
</gene>
<dbReference type="OrthoDB" id="47494at2759"/>
<evidence type="ECO:0000256" key="5">
    <source>
        <dbReference type="ARBA" id="ARBA00023033"/>
    </source>
</evidence>
<dbReference type="PANTHER" id="PTHR47178:SF5">
    <property type="entry name" value="FAD-BINDING DOMAIN-CONTAINING PROTEIN"/>
    <property type="match status" value="1"/>
</dbReference>
<proteinExistence type="predicted"/>
<reference evidence="6" key="1">
    <citation type="journal article" date="2020" name="Stud. Mycol.">
        <title>101 Dothideomycetes genomes: a test case for predicting lifestyles and emergence of pathogens.</title>
        <authorList>
            <person name="Haridas S."/>
            <person name="Albert R."/>
            <person name="Binder M."/>
            <person name="Bloem J."/>
            <person name="Labutti K."/>
            <person name="Salamov A."/>
            <person name="Andreopoulos B."/>
            <person name="Baker S."/>
            <person name="Barry K."/>
            <person name="Bills G."/>
            <person name="Bluhm B."/>
            <person name="Cannon C."/>
            <person name="Castanera R."/>
            <person name="Culley D."/>
            <person name="Daum C."/>
            <person name="Ezra D."/>
            <person name="Gonzalez J."/>
            <person name="Henrissat B."/>
            <person name="Kuo A."/>
            <person name="Liang C."/>
            <person name="Lipzen A."/>
            <person name="Lutzoni F."/>
            <person name="Magnuson J."/>
            <person name="Mondo S."/>
            <person name="Nolan M."/>
            <person name="Ohm R."/>
            <person name="Pangilinan J."/>
            <person name="Park H.-J."/>
            <person name="Ramirez L."/>
            <person name="Alfaro M."/>
            <person name="Sun H."/>
            <person name="Tritt A."/>
            <person name="Yoshinaga Y."/>
            <person name="Zwiers L.-H."/>
            <person name="Turgeon B."/>
            <person name="Goodwin S."/>
            <person name="Spatafora J."/>
            <person name="Crous P."/>
            <person name="Grigoriev I."/>
        </authorList>
    </citation>
    <scope>NUCLEOTIDE SEQUENCE</scope>
    <source>
        <strain evidence="6">ATCC 36951</strain>
    </source>
</reference>
<dbReference type="Gene3D" id="3.50.50.60">
    <property type="entry name" value="FAD/NAD(P)-binding domain"/>
    <property type="match status" value="1"/>
</dbReference>
<evidence type="ECO:0000313" key="6">
    <source>
        <dbReference type="EMBL" id="KAF2169068.1"/>
    </source>
</evidence>
<dbReference type="GeneID" id="54558963"/>
<keyword evidence="5" id="KW-0503">Monooxygenase</keyword>
<keyword evidence="4" id="KW-0560">Oxidoreductase</keyword>
<keyword evidence="2" id="KW-0285">Flavoprotein</keyword>
<sequence length="257" mass="27719">MTPELRVVKRLLTRDDLGNGVWPTTEDETPVHANVDRATLRQILLSGLDDSIHFQKKLERYEINAENKVTAYFSDGTSATGSCLVGADGVNSHVRLQRAPNLATMDAGITAIYGRLPVDAVKEMGPKEAVEDIFLIASDERKAFLGLGSVIFPTSPDEAAKKLGLGVELHHRESYVVCLVGGRHEFFPEDIRKATSAELQRIAAGLLGGWSGNAAALIQAGGSESFFAVRMRTSVPNALDRPVNVTLLGDAVHSMTP</sequence>
<evidence type="ECO:0000313" key="7">
    <source>
        <dbReference type="Proteomes" id="UP000799537"/>
    </source>
</evidence>
<keyword evidence="3" id="KW-0274">FAD</keyword>
<evidence type="ECO:0000256" key="3">
    <source>
        <dbReference type="ARBA" id="ARBA00022827"/>
    </source>
</evidence>
<dbReference type="InterPro" id="IPR036188">
    <property type="entry name" value="FAD/NAD-bd_sf"/>
</dbReference>
<dbReference type="AlphaFoldDB" id="A0A6A6CSA6"/>
<dbReference type="PANTHER" id="PTHR47178">
    <property type="entry name" value="MONOOXYGENASE, FAD-BINDING"/>
    <property type="match status" value="1"/>
</dbReference>
<dbReference type="Proteomes" id="UP000799537">
    <property type="component" value="Unassembled WGS sequence"/>
</dbReference>
<organism evidence="6 7">
    <name type="scientific">Zasmidium cellare ATCC 36951</name>
    <dbReference type="NCBI Taxonomy" id="1080233"/>
    <lineage>
        <taxon>Eukaryota</taxon>
        <taxon>Fungi</taxon>
        <taxon>Dikarya</taxon>
        <taxon>Ascomycota</taxon>
        <taxon>Pezizomycotina</taxon>
        <taxon>Dothideomycetes</taxon>
        <taxon>Dothideomycetidae</taxon>
        <taxon>Mycosphaerellales</taxon>
        <taxon>Mycosphaerellaceae</taxon>
        <taxon>Zasmidium</taxon>
    </lineage>
</organism>
<dbReference type="SUPFAM" id="SSF51905">
    <property type="entry name" value="FAD/NAD(P)-binding domain"/>
    <property type="match status" value="1"/>
</dbReference>
<evidence type="ECO:0008006" key="8">
    <source>
        <dbReference type="Google" id="ProtNLM"/>
    </source>
</evidence>
<comment type="cofactor">
    <cofactor evidence="1">
        <name>FAD</name>
        <dbReference type="ChEBI" id="CHEBI:57692"/>
    </cofactor>
</comment>
<protein>
    <recommendedName>
        <fullName evidence="8">FAD-binding domain-containing protein</fullName>
    </recommendedName>
</protein>
<dbReference type="RefSeq" id="XP_033669957.1">
    <property type="nucleotide sequence ID" value="XM_033805691.1"/>
</dbReference>
<evidence type="ECO:0000256" key="4">
    <source>
        <dbReference type="ARBA" id="ARBA00023002"/>
    </source>
</evidence>
<name>A0A6A6CSA6_ZASCE</name>
<evidence type="ECO:0000256" key="2">
    <source>
        <dbReference type="ARBA" id="ARBA00022630"/>
    </source>
</evidence>
<dbReference type="EMBL" id="ML993589">
    <property type="protein sequence ID" value="KAF2169068.1"/>
    <property type="molecule type" value="Genomic_DNA"/>
</dbReference>
<dbReference type="GO" id="GO:0004497">
    <property type="term" value="F:monooxygenase activity"/>
    <property type="evidence" value="ECO:0007669"/>
    <property type="project" value="UniProtKB-KW"/>
</dbReference>
<keyword evidence="7" id="KW-1185">Reference proteome</keyword>